<evidence type="ECO:0000313" key="8">
    <source>
        <dbReference type="EMBL" id="GFH02960.1"/>
    </source>
</evidence>
<reference evidence="8 9" key="1">
    <citation type="journal article" date="2019" name="Emerg. Microbes Infect.">
        <title>Comprehensive subspecies identification of 175 nontuberculous mycobacteria species based on 7547 genomic profiles.</title>
        <authorList>
            <person name="Matsumoto Y."/>
            <person name="Kinjo T."/>
            <person name="Motooka D."/>
            <person name="Nabeya D."/>
            <person name="Jung N."/>
            <person name="Uechi K."/>
            <person name="Horii T."/>
            <person name="Iida T."/>
            <person name="Fujita J."/>
            <person name="Nakamura S."/>
        </authorList>
    </citation>
    <scope>NUCLEOTIDE SEQUENCE [LARGE SCALE GENOMIC DNA]</scope>
    <source>
        <strain evidence="8 9">JCM 30996</strain>
    </source>
</reference>
<protein>
    <recommendedName>
        <fullName evidence="7">Glycosyltransferase 2-like domain-containing protein</fullName>
    </recommendedName>
</protein>
<evidence type="ECO:0000256" key="4">
    <source>
        <dbReference type="ARBA" id="ARBA00022679"/>
    </source>
</evidence>
<evidence type="ECO:0000256" key="1">
    <source>
        <dbReference type="ARBA" id="ARBA00004776"/>
    </source>
</evidence>
<evidence type="ECO:0000256" key="5">
    <source>
        <dbReference type="ARBA" id="ARBA00023316"/>
    </source>
</evidence>
<keyword evidence="6" id="KW-0812">Transmembrane</keyword>
<keyword evidence="3" id="KW-0328">Glycosyltransferase</keyword>
<comment type="pathway">
    <text evidence="1">Cell wall biogenesis; cell wall polysaccharide biosynthesis.</text>
</comment>
<dbReference type="Gene3D" id="3.90.550.10">
    <property type="entry name" value="Spore Coat Polysaccharide Biosynthesis Protein SpsA, Chain A"/>
    <property type="match status" value="1"/>
</dbReference>
<keyword evidence="5" id="KW-0961">Cell wall biogenesis/degradation</keyword>
<keyword evidence="6" id="KW-1133">Transmembrane helix</keyword>
<dbReference type="RefSeq" id="WP_237166548.1">
    <property type="nucleotide sequence ID" value="NZ_BLLB01000002.1"/>
</dbReference>
<sequence length="326" mass="35331">MTVQHTTLDDAVTTAVSVSVVICCYTMGRRQNLDAATAAVLTQLRPGDELIVVVDGNDLLYHDLLSTHGQQMTVLQNAFRRGLSGARNTALKRASREVVVFLDDDAVLHPAALDGVRTAFADSGVTALGGAVHPQWHSGGEPPWFPPEFRWVVGCDYRGLASDGAAIRNPIGAAMAVRRRDLDGIGGFSDRLGRVGALPTGCEETLMGIELSRRNPRARIIRHAAFAVSHAVPSDRTTLSYFVRRCFNEGRSKAILTRLCGRQASLRSERAYTTRTLPAGIWHARRRPSRMLALGAGLLVTTTGYLVGLVQTTKQGDVRWSESSAT</sequence>
<keyword evidence="9" id="KW-1185">Reference proteome</keyword>
<dbReference type="SUPFAM" id="SSF53448">
    <property type="entry name" value="Nucleotide-diphospho-sugar transferases"/>
    <property type="match status" value="1"/>
</dbReference>
<dbReference type="InterPro" id="IPR001173">
    <property type="entry name" value="Glyco_trans_2-like"/>
</dbReference>
<organism evidence="8 9">
    <name type="scientific">Mycolicibacterium hippocampi</name>
    <dbReference type="NCBI Taxonomy" id="659824"/>
    <lineage>
        <taxon>Bacteria</taxon>
        <taxon>Bacillati</taxon>
        <taxon>Actinomycetota</taxon>
        <taxon>Actinomycetes</taxon>
        <taxon>Mycobacteriales</taxon>
        <taxon>Mycobacteriaceae</taxon>
        <taxon>Mycolicibacterium</taxon>
    </lineage>
</organism>
<accession>A0A7I9ZPI0</accession>
<comment type="caution">
    <text evidence="8">The sequence shown here is derived from an EMBL/GenBank/DDBJ whole genome shotgun (WGS) entry which is preliminary data.</text>
</comment>
<evidence type="ECO:0000256" key="6">
    <source>
        <dbReference type="SAM" id="Phobius"/>
    </source>
</evidence>
<evidence type="ECO:0000259" key="7">
    <source>
        <dbReference type="Pfam" id="PF00535"/>
    </source>
</evidence>
<dbReference type="GO" id="GO:0071555">
    <property type="term" value="P:cell wall organization"/>
    <property type="evidence" value="ECO:0007669"/>
    <property type="project" value="UniProtKB-KW"/>
</dbReference>
<name>A0A7I9ZPI0_9MYCO</name>
<dbReference type="Proteomes" id="UP000465304">
    <property type="component" value="Unassembled WGS sequence"/>
</dbReference>
<comment type="similarity">
    <text evidence="2">Belongs to the glycosyltransferase 2 family.</text>
</comment>
<feature type="transmembrane region" description="Helical" evidence="6">
    <location>
        <begin position="291"/>
        <end position="310"/>
    </location>
</feature>
<dbReference type="PANTHER" id="PTHR43179">
    <property type="entry name" value="RHAMNOSYLTRANSFERASE WBBL"/>
    <property type="match status" value="1"/>
</dbReference>
<dbReference type="InterPro" id="IPR029044">
    <property type="entry name" value="Nucleotide-diphossugar_trans"/>
</dbReference>
<proteinExistence type="inferred from homology"/>
<evidence type="ECO:0000313" key="9">
    <source>
        <dbReference type="Proteomes" id="UP000465304"/>
    </source>
</evidence>
<keyword evidence="6" id="KW-0472">Membrane</keyword>
<dbReference type="AlphaFoldDB" id="A0A7I9ZPI0"/>
<evidence type="ECO:0000256" key="3">
    <source>
        <dbReference type="ARBA" id="ARBA00022676"/>
    </source>
</evidence>
<keyword evidence="4" id="KW-0808">Transferase</keyword>
<evidence type="ECO:0000256" key="2">
    <source>
        <dbReference type="ARBA" id="ARBA00006739"/>
    </source>
</evidence>
<dbReference type="GO" id="GO:0016757">
    <property type="term" value="F:glycosyltransferase activity"/>
    <property type="evidence" value="ECO:0007669"/>
    <property type="project" value="UniProtKB-KW"/>
</dbReference>
<gene>
    <name evidence="8" type="ORF">MHIP_34430</name>
</gene>
<feature type="domain" description="Glycosyltransferase 2-like" evidence="7">
    <location>
        <begin position="19"/>
        <end position="183"/>
    </location>
</feature>
<dbReference type="EMBL" id="BLLB01000002">
    <property type="protein sequence ID" value="GFH02960.1"/>
    <property type="molecule type" value="Genomic_DNA"/>
</dbReference>
<dbReference type="PANTHER" id="PTHR43179:SF12">
    <property type="entry name" value="GALACTOFURANOSYLTRANSFERASE GLFT2"/>
    <property type="match status" value="1"/>
</dbReference>
<dbReference type="Pfam" id="PF00535">
    <property type="entry name" value="Glycos_transf_2"/>
    <property type="match status" value="1"/>
</dbReference>